<gene>
    <name evidence="3" type="ORF">C1877_11740</name>
</gene>
<dbReference type="PROSITE" id="PS50887">
    <property type="entry name" value="GGDEF"/>
    <property type="match status" value="1"/>
</dbReference>
<keyword evidence="1" id="KW-1133">Transmembrane helix</keyword>
<keyword evidence="1" id="KW-0812">Transmembrane</keyword>
<dbReference type="AlphaFoldDB" id="A0A369LVX6"/>
<dbReference type="GeneID" id="78360364"/>
<dbReference type="Proteomes" id="UP000254000">
    <property type="component" value="Unassembled WGS sequence"/>
</dbReference>
<dbReference type="EMBL" id="PPTS01000007">
    <property type="protein sequence ID" value="RDB63530.1"/>
    <property type="molecule type" value="Genomic_DNA"/>
</dbReference>
<dbReference type="OrthoDB" id="8526884at2"/>
<keyword evidence="4" id="KW-1185">Reference proteome</keyword>
<protein>
    <submittedName>
        <fullName evidence="3">GGDEF domain-containing protein</fullName>
    </submittedName>
</protein>
<accession>A0A369LVX6</accession>
<dbReference type="Pfam" id="PF00990">
    <property type="entry name" value="GGDEF"/>
    <property type="match status" value="1"/>
</dbReference>
<dbReference type="InterPro" id="IPR000160">
    <property type="entry name" value="GGDEF_dom"/>
</dbReference>
<comment type="caution">
    <text evidence="3">The sequence shown here is derived from an EMBL/GenBank/DDBJ whole genome shotgun (WGS) entry which is preliminary data.</text>
</comment>
<keyword evidence="1" id="KW-0472">Membrane</keyword>
<dbReference type="PANTHER" id="PTHR46663:SF2">
    <property type="entry name" value="GGDEF DOMAIN-CONTAINING PROTEIN"/>
    <property type="match status" value="1"/>
</dbReference>
<proteinExistence type="predicted"/>
<feature type="transmembrane region" description="Helical" evidence="1">
    <location>
        <begin position="288"/>
        <end position="307"/>
    </location>
</feature>
<evidence type="ECO:0000256" key="1">
    <source>
        <dbReference type="SAM" id="Phobius"/>
    </source>
</evidence>
<dbReference type="PANTHER" id="PTHR46663">
    <property type="entry name" value="DIGUANYLATE CYCLASE DGCT-RELATED"/>
    <property type="match status" value="1"/>
</dbReference>
<evidence type="ECO:0000259" key="2">
    <source>
        <dbReference type="PROSITE" id="PS50887"/>
    </source>
</evidence>
<dbReference type="RefSeq" id="WP_114569246.1">
    <property type="nucleotide sequence ID" value="NZ_CABMMS010000007.1"/>
</dbReference>
<dbReference type="InterPro" id="IPR043128">
    <property type="entry name" value="Rev_trsase/Diguanyl_cyclase"/>
</dbReference>
<dbReference type="InterPro" id="IPR029787">
    <property type="entry name" value="Nucleotide_cyclase"/>
</dbReference>
<dbReference type="NCBIfam" id="TIGR00254">
    <property type="entry name" value="GGDEF"/>
    <property type="match status" value="1"/>
</dbReference>
<evidence type="ECO:0000313" key="4">
    <source>
        <dbReference type="Proteomes" id="UP000254000"/>
    </source>
</evidence>
<reference evidence="3 4" key="1">
    <citation type="journal article" date="2018" name="Elife">
        <title>Discovery and characterization of a prevalent human gut bacterial enzyme sufficient for the inactivation of a family of plant toxins.</title>
        <authorList>
            <person name="Koppel N."/>
            <person name="Bisanz J.E."/>
            <person name="Pandelia M.E."/>
            <person name="Turnbaugh P.J."/>
            <person name="Balskus E.P."/>
        </authorList>
    </citation>
    <scope>NUCLEOTIDE SEQUENCE [LARGE SCALE GENOMIC DNA]</scope>
    <source>
        <strain evidence="3 4">3C</strain>
    </source>
</reference>
<organism evidence="3 4">
    <name type="scientific">Gordonibacter pamelaeae</name>
    <dbReference type="NCBI Taxonomy" id="471189"/>
    <lineage>
        <taxon>Bacteria</taxon>
        <taxon>Bacillati</taxon>
        <taxon>Actinomycetota</taxon>
        <taxon>Coriobacteriia</taxon>
        <taxon>Eggerthellales</taxon>
        <taxon>Eggerthellaceae</taxon>
        <taxon>Gordonibacter</taxon>
    </lineage>
</organism>
<dbReference type="InterPro" id="IPR052163">
    <property type="entry name" value="DGC-Regulatory_Protein"/>
</dbReference>
<evidence type="ECO:0000313" key="3">
    <source>
        <dbReference type="EMBL" id="RDB63530.1"/>
    </source>
</evidence>
<feature type="domain" description="GGDEF" evidence="2">
    <location>
        <begin position="380"/>
        <end position="513"/>
    </location>
</feature>
<name>A0A369LVX6_9ACTN</name>
<dbReference type="SUPFAM" id="SSF55073">
    <property type="entry name" value="Nucleotide cyclase"/>
    <property type="match status" value="1"/>
</dbReference>
<feature type="transmembrane region" description="Helical" evidence="1">
    <location>
        <begin position="20"/>
        <end position="43"/>
    </location>
</feature>
<dbReference type="Gene3D" id="3.30.70.270">
    <property type="match status" value="1"/>
</dbReference>
<sequence length="517" mass="56868">MAGEARNGQGASRFSYKQMALYGVMLAVASVLVVFVFGAFMAVSDMRHEADVSIASALPRVEGRIDETFKLLETLAERETLYDPDVDVMTKVDLVDKVNEHFGFFLLCYVDAGINVWDATGPASLASRSHMQRVYSTGERYVTDRFVAGADGTTLNYTVIVPLRDGRGAMTGSLFASIYFDEMVEMLDESRASSYVESLIVGGKGQVMSATSGHEYDDPFLDPIRDTIAFGMTADIVQSELLALNPVTFWTVDGLDVRYYSAYPVVGTEWDIVGVASFWDAYAKVMRAVFPLAIVAVAVIATAFLLMRRPFARQMEEARLLERSVAELQKKVYTDGPAESGFADLIELTSSGLSDGLTGTVTRSVFASRLANALDNAGDGIYALCFIDLDDFKNINDTFGHATGDVALKTVGFLLREYERRYDGLVGRYGGDEFTLLMTDFDDEAELRRVLDELTGRLHVSIQAGGSSFEVHCSVGATVWDRQADADELLEQADRALYLVKQRGKEGYCLYQDEGLS</sequence>
<dbReference type="SMART" id="SM00267">
    <property type="entry name" value="GGDEF"/>
    <property type="match status" value="1"/>
</dbReference>
<dbReference type="CDD" id="cd01949">
    <property type="entry name" value="GGDEF"/>
    <property type="match status" value="1"/>
</dbReference>